<feature type="domain" description="Core Histone H2A/H2B/H3" evidence="3">
    <location>
        <begin position="200"/>
        <end position="281"/>
    </location>
</feature>
<evidence type="ECO:0000256" key="1">
    <source>
        <dbReference type="ARBA" id="ARBA00010343"/>
    </source>
</evidence>
<dbReference type="EMBL" id="AF435463">
    <property type="protein sequence ID" value="AAL78892.1"/>
    <property type="molecule type" value="Genomic_DNA"/>
</dbReference>
<name>Q8T9Y7_9MUSC</name>
<dbReference type="GO" id="GO:0003677">
    <property type="term" value="F:DNA binding"/>
    <property type="evidence" value="ECO:0007669"/>
    <property type="project" value="InterPro"/>
</dbReference>
<feature type="region of interest" description="Disordered" evidence="2">
    <location>
        <begin position="1"/>
        <end position="196"/>
    </location>
</feature>
<accession>Q8T9Y7</accession>
<dbReference type="SUPFAM" id="SSF47113">
    <property type="entry name" value="Histone-fold"/>
    <property type="match status" value="1"/>
</dbReference>
<feature type="compositionally biased region" description="Polar residues" evidence="2">
    <location>
        <begin position="96"/>
        <end position="105"/>
    </location>
</feature>
<proteinExistence type="inferred from homology"/>
<dbReference type="GO" id="GO:0046982">
    <property type="term" value="F:protein heterodimerization activity"/>
    <property type="evidence" value="ECO:0007669"/>
    <property type="project" value="InterPro"/>
</dbReference>
<dbReference type="GO" id="GO:0030527">
    <property type="term" value="F:structural constituent of chromatin"/>
    <property type="evidence" value="ECO:0007669"/>
    <property type="project" value="InterPro"/>
</dbReference>
<dbReference type="InterPro" id="IPR007125">
    <property type="entry name" value="H2A/H2B/H3"/>
</dbReference>
<dbReference type="Pfam" id="PF00125">
    <property type="entry name" value="Histone"/>
    <property type="match status" value="1"/>
</dbReference>
<dbReference type="PANTHER" id="PTHR45810">
    <property type="entry name" value="HISTONE H3.2"/>
    <property type="match status" value="1"/>
</dbReference>
<reference evidence="4" key="1">
    <citation type="journal article" date="2002" name="Proc. Natl. Acad. Sci. U.S.A.">
        <title>Recurrent evolution of DNA-binding motifs in the Drosophila centromeric histone.</title>
        <authorList>
            <person name="Malik H.S."/>
            <person name="Vermaak D."/>
            <person name="Henikoff S."/>
        </authorList>
    </citation>
    <scope>NUCLEOTIDE SEQUENCE</scope>
</reference>
<evidence type="ECO:0000256" key="2">
    <source>
        <dbReference type="SAM" id="MobiDB-lite"/>
    </source>
</evidence>
<evidence type="ECO:0000313" key="4">
    <source>
        <dbReference type="EMBL" id="AAL78892.1"/>
    </source>
</evidence>
<dbReference type="Gene3D" id="1.10.20.10">
    <property type="entry name" value="Histone, subunit A"/>
    <property type="match status" value="1"/>
</dbReference>
<dbReference type="GO" id="GO:0000786">
    <property type="term" value="C:nucleosome"/>
    <property type="evidence" value="ECO:0007669"/>
    <property type="project" value="InterPro"/>
</dbReference>
<dbReference type="PANTHER" id="PTHR45810:SF1">
    <property type="entry name" value="HISTONE H3-LIKE CENTROMERIC PROTEIN A"/>
    <property type="match status" value="1"/>
</dbReference>
<dbReference type="SMART" id="SM00428">
    <property type="entry name" value="H3"/>
    <property type="match status" value="1"/>
</dbReference>
<organism evidence="4">
    <name type="scientific">Drosophila malerkotliana</name>
    <dbReference type="NCBI Taxonomy" id="30036"/>
    <lineage>
        <taxon>Eukaryota</taxon>
        <taxon>Metazoa</taxon>
        <taxon>Ecdysozoa</taxon>
        <taxon>Arthropoda</taxon>
        <taxon>Hexapoda</taxon>
        <taxon>Insecta</taxon>
        <taxon>Pterygota</taxon>
        <taxon>Neoptera</taxon>
        <taxon>Endopterygota</taxon>
        <taxon>Diptera</taxon>
        <taxon>Brachycera</taxon>
        <taxon>Muscomorpha</taxon>
        <taxon>Ephydroidea</taxon>
        <taxon>Drosophilidae</taxon>
        <taxon>Drosophila</taxon>
        <taxon>Sophophora</taxon>
    </lineage>
</organism>
<comment type="similarity">
    <text evidence="1">Belongs to the histone H3 family.</text>
</comment>
<gene>
    <name evidence="4" type="primary">Cid</name>
</gene>
<dbReference type="InterPro" id="IPR000164">
    <property type="entry name" value="Histone_H3/CENP-A"/>
</dbReference>
<dbReference type="AlphaFoldDB" id="Q8T9Y7"/>
<protein>
    <submittedName>
        <fullName evidence="4">Centromeric histone Cid</fullName>
    </submittedName>
</protein>
<feature type="compositionally biased region" description="Low complexity" evidence="2">
    <location>
        <begin position="110"/>
        <end position="122"/>
    </location>
</feature>
<feature type="compositionally biased region" description="Low complexity" evidence="2">
    <location>
        <begin position="131"/>
        <end position="179"/>
    </location>
</feature>
<sequence>MRPPPKRGGGQRSTAKQPSREDTASQNSDDESAFRSPEPEDATDYGLEFTTSRLNLQDVSNRRCSTLRKNTSASRGRVGANQSTSEEEEDENEENLSPSTRSRTAQGRMAAESSQESSAAQSPRRRPGPQSPQRRPAAQSPQRRSAAQSPQRRAAAQSPQRRPAAQSPQRRPAAQPPQRNAQTSGATRRKRTTPLSRAVRMEREINKLQQFTGNLIPKLPFSRLVRELLYSQGSQMFKTTRGALEALQSSSEIYLTQRLQDAYYLTLHRGRVTLDVRDMVLMGYICENLRRN</sequence>
<dbReference type="InterPro" id="IPR009072">
    <property type="entry name" value="Histone-fold"/>
</dbReference>
<feature type="compositionally biased region" description="Acidic residues" evidence="2">
    <location>
        <begin position="85"/>
        <end position="94"/>
    </location>
</feature>
<evidence type="ECO:0000259" key="3">
    <source>
        <dbReference type="Pfam" id="PF00125"/>
    </source>
</evidence>
<feature type="compositionally biased region" description="Polar residues" evidence="2">
    <location>
        <begin position="49"/>
        <end position="84"/>
    </location>
</feature>